<dbReference type="AlphaFoldDB" id="F2UTV5"/>
<organism evidence="1 2">
    <name type="scientific">Candidatus Parvarchaeum acidiphilum ARMAN-4_'5-way FS'</name>
    <dbReference type="NCBI Taxonomy" id="994837"/>
    <lineage>
        <taxon>Archaea</taxon>
        <taxon>Candidatus Parvarchaeota</taxon>
        <taxon>Candidatus Parvarchaeum</taxon>
    </lineage>
</organism>
<evidence type="ECO:0000313" key="2">
    <source>
        <dbReference type="Proteomes" id="UP000242872"/>
    </source>
</evidence>
<dbReference type="Proteomes" id="UP000242872">
    <property type="component" value="Unassembled WGS sequence"/>
</dbReference>
<sequence>MLFNIVNMVDQEDIFVGVSYSTKLEYDELRKAVDRASDSFNKFKVDNEKYERLLSALSLDLEKMHDSFEKVFDDLNKSKVNSDK</sequence>
<evidence type="ECO:0000313" key="1">
    <source>
        <dbReference type="EMBL" id="EGD71832.1"/>
    </source>
</evidence>
<proteinExistence type="predicted"/>
<dbReference type="HOGENOM" id="CLU_2565553_0_0_2"/>
<accession>F2UTV5</accession>
<reference evidence="1 2" key="1">
    <citation type="submission" date="2011-03" db="EMBL/GenBank/DDBJ databases">
        <title>A unique three-unit tRNA splicing endonuclease found in ultrasmall Archaea possesses broad substrate specificity.</title>
        <authorList>
            <person name="Fujishima K."/>
            <person name="Sugahara J."/>
            <person name="Miller C.S."/>
            <person name="Baker B.J."/>
            <person name="Di Giulio M."/>
            <person name="Tomita M."/>
            <person name="Banfield J.F."/>
            <person name="Kanai A."/>
        </authorList>
    </citation>
    <scope>NUCLEOTIDE SEQUENCE [LARGE SCALE GENOMIC DNA]</scope>
</reference>
<dbReference type="EMBL" id="GL876958">
    <property type="protein sequence ID" value="EGD71832.1"/>
    <property type="molecule type" value="Genomic_DNA"/>
</dbReference>
<name>F2UTV5_PARA4</name>
<gene>
    <name evidence="1" type="ORF">CSMARM4_0035</name>
</gene>
<protein>
    <submittedName>
        <fullName evidence="1">Uncharacterized protein</fullName>
    </submittedName>
</protein>